<dbReference type="Proteomes" id="UP000327179">
    <property type="component" value="Chromosome"/>
</dbReference>
<evidence type="ECO:0000313" key="4">
    <source>
        <dbReference type="Proteomes" id="UP000327179"/>
    </source>
</evidence>
<dbReference type="AlphaFoldDB" id="A0A5J6QMZ4"/>
<dbReference type="InterPro" id="IPR011429">
    <property type="entry name" value="Cyt_c_Planctomycete-type"/>
</dbReference>
<evidence type="ECO:0000259" key="2">
    <source>
        <dbReference type="Pfam" id="PF07635"/>
    </source>
</evidence>
<dbReference type="PANTHER" id="PTHR35889">
    <property type="entry name" value="CYCLOINULO-OLIGOSACCHARIDE FRUCTANOTRANSFERASE-RELATED"/>
    <property type="match status" value="1"/>
</dbReference>
<accession>A0A5J6QMZ4</accession>
<evidence type="ECO:0000256" key="1">
    <source>
        <dbReference type="SAM" id="SignalP"/>
    </source>
</evidence>
<feature type="chain" id="PRO_5023919979" description="Cytochrome C Planctomycete-type domain-containing protein" evidence="1">
    <location>
        <begin position="23"/>
        <end position="303"/>
    </location>
</feature>
<proteinExistence type="predicted"/>
<feature type="signal peptide" evidence="1">
    <location>
        <begin position="1"/>
        <end position="22"/>
    </location>
</feature>
<dbReference type="GO" id="GO:0020037">
    <property type="term" value="F:heme binding"/>
    <property type="evidence" value="ECO:0007669"/>
    <property type="project" value="InterPro"/>
</dbReference>
<dbReference type="Gene3D" id="1.10.760.10">
    <property type="entry name" value="Cytochrome c-like domain"/>
    <property type="match status" value="1"/>
</dbReference>
<sequence length="303" mass="32546">MGKVPGLVKLCSLLLAPAMAFAQDVTFDDIQPILQARCVMCHAGEAAPLGLQLTSLDELLKGSSRPVVKAGDPAASELIRRLKGQSQPRMPMTGPPFLSDTEIALFEGWIAGGLQAGSRPSNATVAPAPLQRPPAGQPVTYSHVAPIFASRCVKCHSLYGLMGSAPEGLRLDSYVAILDRHERVRVVPGASDASELVRRIRGQSQPQMPYDGPPFLSDEEVSLIADWIDQGARDAEGRPAPSPVGSRVRLQGVLGEGWTLDSLPLVIGPGTRIDKSPGVGDYVEVRGRWRADGRVEVERIRRR</sequence>
<feature type="domain" description="Cytochrome C Planctomycete-type" evidence="2">
    <location>
        <begin position="152"/>
        <end position="209"/>
    </location>
</feature>
<dbReference type="SUPFAM" id="SSF46626">
    <property type="entry name" value="Cytochrome c"/>
    <property type="match status" value="2"/>
</dbReference>
<dbReference type="InterPro" id="IPR036909">
    <property type="entry name" value="Cyt_c-like_dom_sf"/>
</dbReference>
<feature type="domain" description="Cytochrome C Planctomycete-type" evidence="2">
    <location>
        <begin position="38"/>
        <end position="91"/>
    </location>
</feature>
<dbReference type="PANTHER" id="PTHR35889:SF3">
    <property type="entry name" value="F-BOX DOMAIN-CONTAINING PROTEIN"/>
    <property type="match status" value="1"/>
</dbReference>
<organism evidence="3 4">
    <name type="scientific">Metapseudomonas lalkuanensis</name>
    <dbReference type="NCBI Taxonomy" id="2604832"/>
    <lineage>
        <taxon>Bacteria</taxon>
        <taxon>Pseudomonadati</taxon>
        <taxon>Pseudomonadota</taxon>
        <taxon>Gammaproteobacteria</taxon>
        <taxon>Pseudomonadales</taxon>
        <taxon>Pseudomonadaceae</taxon>
        <taxon>Metapseudomonas</taxon>
    </lineage>
</organism>
<dbReference type="GO" id="GO:0009055">
    <property type="term" value="F:electron transfer activity"/>
    <property type="evidence" value="ECO:0007669"/>
    <property type="project" value="InterPro"/>
</dbReference>
<protein>
    <recommendedName>
        <fullName evidence="2">Cytochrome C Planctomycete-type domain-containing protein</fullName>
    </recommendedName>
</protein>
<dbReference type="KEGG" id="plal:FXN65_07775"/>
<gene>
    <name evidence="3" type="ORF">FXN65_07775</name>
</gene>
<evidence type="ECO:0000313" key="3">
    <source>
        <dbReference type="EMBL" id="QEY61969.1"/>
    </source>
</evidence>
<dbReference type="EMBL" id="CP043311">
    <property type="protein sequence ID" value="QEY61969.1"/>
    <property type="molecule type" value="Genomic_DNA"/>
</dbReference>
<dbReference type="Pfam" id="PF07635">
    <property type="entry name" value="PSCyt1"/>
    <property type="match status" value="2"/>
</dbReference>
<reference evidence="3 4" key="1">
    <citation type="submission" date="2019-08" db="EMBL/GenBank/DDBJ databases">
        <title>Whole-genome Sequencing of e-waste polymer degrading bacterium Pseudomonas sp. strain PE08.</title>
        <authorList>
            <person name="Kirdat K."/>
            <person name="Debbarma P."/>
            <person name="Narawade N."/>
            <person name="Suyal D."/>
            <person name="Thorat V."/>
            <person name="Shouche Y."/>
            <person name="Goel R."/>
            <person name="Yadav A."/>
        </authorList>
    </citation>
    <scope>NUCLEOTIDE SEQUENCE [LARGE SCALE GENOMIC DNA]</scope>
    <source>
        <strain evidence="3 4">PE08</strain>
    </source>
</reference>
<name>A0A5J6QMZ4_9GAMM</name>
<keyword evidence="4" id="KW-1185">Reference proteome</keyword>
<keyword evidence="1" id="KW-0732">Signal</keyword>
<dbReference type="RefSeq" id="WP_151132511.1">
    <property type="nucleotide sequence ID" value="NZ_CP043311.1"/>
</dbReference>